<feature type="binding site" evidence="4">
    <location>
        <begin position="257"/>
        <end position="261"/>
    </location>
    <ligand>
        <name>FAD</name>
        <dbReference type="ChEBI" id="CHEBI:57692"/>
    </ligand>
</feature>
<dbReference type="PANTHER" id="PTHR43153">
    <property type="entry name" value="ELECTRON TRANSFER FLAVOPROTEIN ALPHA"/>
    <property type="match status" value="1"/>
</dbReference>
<gene>
    <name evidence="6" type="ORF">HD592_001481</name>
</gene>
<dbReference type="Proteomes" id="UP000617426">
    <property type="component" value="Unassembled WGS sequence"/>
</dbReference>
<dbReference type="Pfam" id="PF01012">
    <property type="entry name" value="ETF"/>
    <property type="match status" value="1"/>
</dbReference>
<dbReference type="InterPro" id="IPR001308">
    <property type="entry name" value="ETF_a/FixB"/>
</dbReference>
<feature type="binding site" evidence="4">
    <location>
        <position position="220"/>
    </location>
    <ligand>
        <name>FAD</name>
        <dbReference type="ChEBI" id="CHEBI:57692"/>
    </ligand>
</feature>
<comment type="function">
    <text evidence="3">The electron transfer flavoprotein serves as a specific electron acceptor for other dehydrogenases. It transfers the electrons to the main respiratory chain via ETF-ubiquinone oxidoreductase (ETF dehydrogenase).</text>
</comment>
<dbReference type="InterPro" id="IPR014731">
    <property type="entry name" value="ETF_asu_C"/>
</dbReference>
<evidence type="ECO:0000256" key="3">
    <source>
        <dbReference type="ARBA" id="ARBA00025649"/>
    </source>
</evidence>
<evidence type="ECO:0000259" key="5">
    <source>
        <dbReference type="SMART" id="SM00893"/>
    </source>
</evidence>
<name>A0A923E2R0_9ACTO</name>
<keyword evidence="4" id="KW-0285">Flavoprotein</keyword>
<comment type="caution">
    <text evidence="6">The sequence shown here is derived from an EMBL/GenBank/DDBJ whole genome shotgun (WGS) entry which is preliminary data.</text>
</comment>
<feature type="domain" description="Electron transfer flavoprotein alpha/beta-subunit N-terminal" evidence="5">
    <location>
        <begin position="9"/>
        <end position="195"/>
    </location>
</feature>
<dbReference type="SMART" id="SM00893">
    <property type="entry name" value="ETF"/>
    <property type="match status" value="1"/>
</dbReference>
<evidence type="ECO:0000313" key="7">
    <source>
        <dbReference type="Proteomes" id="UP000617426"/>
    </source>
</evidence>
<comment type="cofactor">
    <cofactor evidence="4">
        <name>FAD</name>
        <dbReference type="ChEBI" id="CHEBI:57692"/>
    </cofactor>
    <text evidence="4">Binds 1 FAD per dimer.</text>
</comment>
<evidence type="ECO:0000256" key="4">
    <source>
        <dbReference type="PIRSR" id="PIRSR000089-1"/>
    </source>
</evidence>
<comment type="subunit">
    <text evidence="2">Heterodimer of an alpha and a beta subunit.</text>
</comment>
<dbReference type="PIRSF" id="PIRSF000089">
    <property type="entry name" value="Electra_flavoP_a"/>
    <property type="match status" value="1"/>
</dbReference>
<sequence length="332" mass="33662">MTDLLNTPILVLVEHQRGDGGSWRLTPASAQVVSLAKELTDGGVHVVALPSTPDAPALGALGAGKILRPRLDDLAPRVSGVIADAVLACIAGDRYGAFLVPSSYRGREVASRVAMRLDSGVVADATALEVEGEALIATTVALAGTWTNRIRVAGALPVATVKTGAHAVVPAATPSDPVIEDVDFEVSPEAGAVEVVSSTAESGTGRVSLADADAVVVAGRGTNGDMSVVNALADELGAAVGATRVVADEGWAPRNLQIGQTGANISPKLYIGLGVSGAIHHTVGMQSSAHIVAVCDDPDAPIFEIADFGVVGDLFEVVPQALEAIRAARGEN</sequence>
<dbReference type="PANTHER" id="PTHR43153:SF1">
    <property type="entry name" value="ELECTRON TRANSFER FLAVOPROTEIN SUBUNIT ALPHA, MITOCHONDRIAL"/>
    <property type="match status" value="1"/>
</dbReference>
<dbReference type="EMBL" id="JACHMK010000001">
    <property type="protein sequence ID" value="MBB6334916.1"/>
    <property type="molecule type" value="Genomic_DNA"/>
</dbReference>
<proteinExistence type="inferred from homology"/>
<feature type="binding site" evidence="4">
    <location>
        <begin position="243"/>
        <end position="244"/>
    </location>
    <ligand>
        <name>FAD</name>
        <dbReference type="ChEBI" id="CHEBI:57692"/>
    </ligand>
</feature>
<dbReference type="Gene3D" id="3.40.50.1220">
    <property type="entry name" value="TPP-binding domain"/>
    <property type="match status" value="1"/>
</dbReference>
<feature type="binding site" evidence="4">
    <location>
        <begin position="274"/>
        <end position="281"/>
    </location>
    <ligand>
        <name>FAD</name>
        <dbReference type="ChEBI" id="CHEBI:57692"/>
    </ligand>
</feature>
<evidence type="ECO:0000256" key="2">
    <source>
        <dbReference type="ARBA" id="ARBA00011355"/>
    </source>
</evidence>
<dbReference type="SUPFAM" id="SSF52402">
    <property type="entry name" value="Adenine nucleotide alpha hydrolases-like"/>
    <property type="match status" value="1"/>
</dbReference>
<dbReference type="GO" id="GO:0033539">
    <property type="term" value="P:fatty acid beta-oxidation using acyl-CoA dehydrogenase"/>
    <property type="evidence" value="ECO:0007669"/>
    <property type="project" value="TreeGrafter"/>
</dbReference>
<dbReference type="InterPro" id="IPR014729">
    <property type="entry name" value="Rossmann-like_a/b/a_fold"/>
</dbReference>
<protein>
    <submittedName>
        <fullName evidence="6">Electron transfer flavoprotein alpha subunit</fullName>
    </submittedName>
</protein>
<organism evidence="6 7">
    <name type="scientific">Schaalia hyovaginalis</name>
    <dbReference type="NCBI Taxonomy" id="29316"/>
    <lineage>
        <taxon>Bacteria</taxon>
        <taxon>Bacillati</taxon>
        <taxon>Actinomycetota</taxon>
        <taxon>Actinomycetes</taxon>
        <taxon>Actinomycetales</taxon>
        <taxon>Actinomycetaceae</taxon>
        <taxon>Schaalia</taxon>
    </lineage>
</organism>
<keyword evidence="7" id="KW-1185">Reference proteome</keyword>
<dbReference type="Pfam" id="PF00766">
    <property type="entry name" value="ETF_alpha"/>
    <property type="match status" value="1"/>
</dbReference>
<keyword evidence="4" id="KW-0274">FAD</keyword>
<dbReference type="SUPFAM" id="SSF52467">
    <property type="entry name" value="DHS-like NAD/FAD-binding domain"/>
    <property type="match status" value="1"/>
</dbReference>
<dbReference type="GO" id="GO:0009055">
    <property type="term" value="F:electron transfer activity"/>
    <property type="evidence" value="ECO:0007669"/>
    <property type="project" value="InterPro"/>
</dbReference>
<comment type="similarity">
    <text evidence="1">Belongs to the ETF alpha-subunit/FixB family.</text>
</comment>
<dbReference type="GO" id="GO:0050660">
    <property type="term" value="F:flavin adenine dinucleotide binding"/>
    <property type="evidence" value="ECO:0007669"/>
    <property type="project" value="InterPro"/>
</dbReference>
<accession>A0A923E2R0</accession>
<evidence type="ECO:0000256" key="1">
    <source>
        <dbReference type="ARBA" id="ARBA00005817"/>
    </source>
</evidence>
<dbReference type="InterPro" id="IPR014730">
    <property type="entry name" value="ETF_a/b_N"/>
</dbReference>
<dbReference type="RefSeq" id="WP_184452981.1">
    <property type="nucleotide sequence ID" value="NZ_JACHMK010000001.1"/>
</dbReference>
<dbReference type="InterPro" id="IPR029035">
    <property type="entry name" value="DHS-like_NAD/FAD-binding_dom"/>
</dbReference>
<dbReference type="AlphaFoldDB" id="A0A923E2R0"/>
<evidence type="ECO:0000313" key="6">
    <source>
        <dbReference type="EMBL" id="MBB6334916.1"/>
    </source>
</evidence>
<dbReference type="Gene3D" id="3.40.50.620">
    <property type="entry name" value="HUPs"/>
    <property type="match status" value="1"/>
</dbReference>
<reference evidence="6" key="1">
    <citation type="submission" date="2020-08" db="EMBL/GenBank/DDBJ databases">
        <title>Sequencing the genomes of 1000 actinobacteria strains.</title>
        <authorList>
            <person name="Klenk H.-P."/>
        </authorList>
    </citation>
    <scope>NUCLEOTIDE SEQUENCE</scope>
    <source>
        <strain evidence="6">DSM 10695</strain>
    </source>
</reference>